<evidence type="ECO:0000256" key="2">
    <source>
        <dbReference type="ARBA" id="ARBA00006351"/>
    </source>
</evidence>
<feature type="region of interest" description="Disordered" evidence="13">
    <location>
        <begin position="628"/>
        <end position="690"/>
    </location>
</feature>
<gene>
    <name evidence="14" type="ORF">NP493_570g00034</name>
</gene>
<evidence type="ECO:0000256" key="6">
    <source>
        <dbReference type="ARBA" id="ARBA00022968"/>
    </source>
</evidence>
<keyword evidence="9" id="KW-0325">Glycoprotein</keyword>
<comment type="catalytic activity">
    <reaction evidence="12">
        <text>3-O-(beta-D-glucosyl)-L-seryl-[EGF-like domain protein] + UDP-alpha-D-xylose = 3-O-[alpha-D-xylosyl-(1-&gt;3)-beta-D-glucosyl]-L-seryl-[EGF-like domain protein] + UDP + H(+)</text>
        <dbReference type="Rhea" id="RHEA:56064"/>
        <dbReference type="Rhea" id="RHEA-COMP:14610"/>
        <dbReference type="Rhea" id="RHEA-COMP:14611"/>
        <dbReference type="ChEBI" id="CHEBI:15378"/>
        <dbReference type="ChEBI" id="CHEBI:57632"/>
        <dbReference type="ChEBI" id="CHEBI:58223"/>
        <dbReference type="ChEBI" id="CHEBI:140575"/>
        <dbReference type="ChEBI" id="CHEBI:140576"/>
        <dbReference type="EC" id="2.4.2.42"/>
    </reaction>
</comment>
<evidence type="ECO:0000256" key="7">
    <source>
        <dbReference type="ARBA" id="ARBA00022989"/>
    </source>
</evidence>
<dbReference type="Pfam" id="PF01501">
    <property type="entry name" value="Glyco_transf_8"/>
    <property type="match status" value="2"/>
</dbReference>
<feature type="compositionally biased region" description="Basic and acidic residues" evidence="13">
    <location>
        <begin position="674"/>
        <end position="690"/>
    </location>
</feature>
<dbReference type="EC" id="2.4.2.42" evidence="11"/>
<dbReference type="EMBL" id="JAODUO010000569">
    <property type="protein sequence ID" value="KAK2177948.1"/>
    <property type="molecule type" value="Genomic_DNA"/>
</dbReference>
<dbReference type="InterPro" id="IPR002495">
    <property type="entry name" value="Glyco_trans_8"/>
</dbReference>
<keyword evidence="7" id="KW-1133">Transmembrane helix</keyword>
<dbReference type="PANTHER" id="PTHR46012:SF2">
    <property type="entry name" value="IP22168P"/>
    <property type="match status" value="1"/>
</dbReference>
<feature type="compositionally biased region" description="Basic and acidic residues" evidence="13">
    <location>
        <begin position="14"/>
        <end position="251"/>
    </location>
</feature>
<evidence type="ECO:0000256" key="9">
    <source>
        <dbReference type="ARBA" id="ARBA00023180"/>
    </source>
</evidence>
<comment type="function">
    <text evidence="10">Glycosyltransferase which elongates the O-linked glucose attached to EGF-like repeats in the extracellular domain of Notch proteins by catalyzing the addition of xylose.</text>
</comment>
<feature type="region of interest" description="Disordered" evidence="13">
    <location>
        <begin position="1"/>
        <end position="310"/>
    </location>
</feature>
<evidence type="ECO:0000256" key="5">
    <source>
        <dbReference type="ARBA" id="ARBA00022692"/>
    </source>
</evidence>
<comment type="similarity">
    <text evidence="2">Belongs to the glycosyltransferase 8 family.</text>
</comment>
<evidence type="ECO:0000256" key="8">
    <source>
        <dbReference type="ARBA" id="ARBA00023136"/>
    </source>
</evidence>
<evidence type="ECO:0000256" key="4">
    <source>
        <dbReference type="ARBA" id="ARBA00022679"/>
    </source>
</evidence>
<keyword evidence="6" id="KW-0735">Signal-anchor</keyword>
<dbReference type="SUPFAM" id="SSF53448">
    <property type="entry name" value="Nucleotide-diphospho-sugar transferases"/>
    <property type="match status" value="2"/>
</dbReference>
<keyword evidence="5" id="KW-0812">Transmembrane</keyword>
<name>A0AAD9KUJ8_RIDPI</name>
<proteinExistence type="inferred from homology"/>
<dbReference type="GO" id="GO:0140563">
    <property type="term" value="F:UDP-D-xylose:beta-D-glucoside alpha-1,3-D-xylosyltransferase activity"/>
    <property type="evidence" value="ECO:0007669"/>
    <property type="project" value="UniProtKB-EC"/>
</dbReference>
<evidence type="ECO:0000256" key="13">
    <source>
        <dbReference type="SAM" id="MobiDB-lite"/>
    </source>
</evidence>
<evidence type="ECO:0000313" key="14">
    <source>
        <dbReference type="EMBL" id="KAK2177948.1"/>
    </source>
</evidence>
<evidence type="ECO:0000256" key="11">
    <source>
        <dbReference type="ARBA" id="ARBA00038854"/>
    </source>
</evidence>
<dbReference type="InterPro" id="IPR029044">
    <property type="entry name" value="Nucleotide-diphossugar_trans"/>
</dbReference>
<protein>
    <recommendedName>
        <fullName evidence="11">UDP-D-xylose:beta-D-glucoside alpha-1,3-D-xylosyltransferase</fullName>
        <ecNumber evidence="11">2.4.2.42</ecNumber>
    </recommendedName>
</protein>
<evidence type="ECO:0000313" key="15">
    <source>
        <dbReference type="Proteomes" id="UP001209878"/>
    </source>
</evidence>
<keyword evidence="4" id="KW-0808">Transferase</keyword>
<dbReference type="PANTHER" id="PTHR46012">
    <property type="entry name" value="IP22168P"/>
    <property type="match status" value="1"/>
</dbReference>
<dbReference type="InterPro" id="IPR051993">
    <property type="entry name" value="Glycosyltransferase_8"/>
</dbReference>
<feature type="compositionally biased region" description="Basic and acidic residues" evidence="13">
    <location>
        <begin position="258"/>
        <end position="309"/>
    </location>
</feature>
<evidence type="ECO:0000256" key="1">
    <source>
        <dbReference type="ARBA" id="ARBA00004606"/>
    </source>
</evidence>
<reference evidence="14" key="1">
    <citation type="journal article" date="2023" name="Mol. Biol. Evol.">
        <title>Third-Generation Sequencing Reveals the Adaptive Role of the Epigenome in Three Deep-Sea Polychaetes.</title>
        <authorList>
            <person name="Perez M."/>
            <person name="Aroh O."/>
            <person name="Sun Y."/>
            <person name="Lan Y."/>
            <person name="Juniper S.K."/>
            <person name="Young C.R."/>
            <person name="Angers B."/>
            <person name="Qian P.Y."/>
        </authorList>
    </citation>
    <scope>NUCLEOTIDE SEQUENCE</scope>
    <source>
        <strain evidence="14">R07B-5</strain>
    </source>
</reference>
<sequence>MGIQETAKASDQVTQKEEVEHQKKAKEAEAAALAKRKEETKRQKKAKEAGRLAKKKEEAERQKKAKEAEAAALAKKKEEAERQKKAKEAEAAAQAKKKEEAERQKKAKEAEAAAQAKKKEEAERQKKAKEAEAAAQAKKKEEAERQKKAKEAEAAALAKKKEEAERQKKAREAEVAAQAKKKEETERQKKAKEVDIAAQAKKKEETERQKKAKEAEAAAQAKRKEETERQKKAKEAEAAAQAKKKEEAERQKKAKAKKKEETERQKKAKEVDTAAQAKKKEETERQKKAKEVDTAAQAKKKEEAEHDSVEAPVNDIEETIHLAVVACGERLEEPQIMIKSAVLLTQAKLHVHIFADDGLRPQFKTQLDAWPLWARRKFTYSLHEIQFPPGEDVQKWKKLFKLCASQRLFLPYILKDVSGVLYVDTDILFMRPIENVWQFFKRFNSTQIAALTPEHESPNAGWYNRFARHPYYGKLGVNSGVMLMNLTRMRDAKWKEHIVPYFKKYQFNITWGDQDLINIFFHFYPEKLYVYPCNWNYRPDHCMYGSDCKPAEDRGVSVMHGNRAVFHNDKQPAFKAIYEAVRNFRFGDDLDVLLGDMRKRFSTVQGSYCGKIPNVFFTQIERQIKLQKEKSATKPVSGEEVKEKKQVEHAKEEEIKKVKQEKEKGKQQDLAGASKEKVAAKKNKEEAVPKNDPKAPIMHLVVVACGNRFAETLILLKSAVLLTRAKIIFHIFADDDLRPQFKKKLSEWPENVLRQVTYKIYPLSFPEDNPGEWKKLFKTCASQRLFLANILKDVDAVLYVDTDVLFFSPLEDIWAHFEAFNSTQMAALAGEMEATDVDSSWYKNFARHPYYPPLGVNSGVMLMNLTRMRQVDWLSHIIPYYKEYKYLITWGDQCLINIYFHHFPERLYIYSCKWNYRHDHCIYGDVCTAVRQTGVSVLHGCRRIFQNDKEPAFRAIYLAMEEYKFGDDLGKLLKSMKKRYKTAAHTNCGRMETHFFQQLERHIAARKRDKA</sequence>
<organism evidence="14 15">
    <name type="scientific">Ridgeia piscesae</name>
    <name type="common">Tubeworm</name>
    <dbReference type="NCBI Taxonomy" id="27915"/>
    <lineage>
        <taxon>Eukaryota</taxon>
        <taxon>Metazoa</taxon>
        <taxon>Spiralia</taxon>
        <taxon>Lophotrochozoa</taxon>
        <taxon>Annelida</taxon>
        <taxon>Polychaeta</taxon>
        <taxon>Sedentaria</taxon>
        <taxon>Canalipalpata</taxon>
        <taxon>Sabellida</taxon>
        <taxon>Siboglinidae</taxon>
        <taxon>Ridgeia</taxon>
    </lineage>
</organism>
<evidence type="ECO:0000256" key="3">
    <source>
        <dbReference type="ARBA" id="ARBA00022676"/>
    </source>
</evidence>
<keyword evidence="8" id="KW-0472">Membrane</keyword>
<comment type="caution">
    <text evidence="14">The sequence shown here is derived from an EMBL/GenBank/DDBJ whole genome shotgun (WGS) entry which is preliminary data.</text>
</comment>
<dbReference type="GO" id="GO:0016020">
    <property type="term" value="C:membrane"/>
    <property type="evidence" value="ECO:0007669"/>
    <property type="project" value="UniProtKB-SubCell"/>
</dbReference>
<keyword evidence="3" id="KW-0328">Glycosyltransferase</keyword>
<evidence type="ECO:0000256" key="10">
    <source>
        <dbReference type="ARBA" id="ARBA00037301"/>
    </source>
</evidence>
<feature type="compositionally biased region" description="Basic and acidic residues" evidence="13">
    <location>
        <begin position="628"/>
        <end position="667"/>
    </location>
</feature>
<dbReference type="Gene3D" id="3.90.550.10">
    <property type="entry name" value="Spore Coat Polysaccharide Biosynthesis Protein SpsA, Chain A"/>
    <property type="match status" value="2"/>
</dbReference>
<dbReference type="AlphaFoldDB" id="A0AAD9KUJ8"/>
<keyword evidence="15" id="KW-1185">Reference proteome</keyword>
<dbReference type="GO" id="GO:0016266">
    <property type="term" value="P:protein O-linked glycosylation via N-acetyl-galactosamine"/>
    <property type="evidence" value="ECO:0007669"/>
    <property type="project" value="TreeGrafter"/>
</dbReference>
<comment type="subcellular location">
    <subcellularLocation>
        <location evidence="1">Membrane</location>
        <topology evidence="1">Single-pass type II membrane protein</topology>
    </subcellularLocation>
</comment>
<evidence type="ECO:0000256" key="12">
    <source>
        <dbReference type="ARBA" id="ARBA00049181"/>
    </source>
</evidence>
<dbReference type="Proteomes" id="UP001209878">
    <property type="component" value="Unassembled WGS sequence"/>
</dbReference>
<accession>A0AAD9KUJ8</accession>